<protein>
    <submittedName>
        <fullName evidence="5">PaaX domain-containing protein, C- domain protein</fullName>
    </submittedName>
</protein>
<dbReference type="InterPro" id="IPR012906">
    <property type="entry name" value="PaaX-like_N"/>
</dbReference>
<dbReference type="Pfam" id="PF20803">
    <property type="entry name" value="PaaX_M"/>
    <property type="match status" value="1"/>
</dbReference>
<dbReference type="Gene3D" id="3.30.70.2650">
    <property type="match status" value="1"/>
</dbReference>
<evidence type="ECO:0000313" key="6">
    <source>
        <dbReference type="Proteomes" id="UP000535543"/>
    </source>
</evidence>
<feature type="domain" description="Transcriptional repressor PaaX-like N-terminal" evidence="2">
    <location>
        <begin position="51"/>
        <end position="110"/>
    </location>
</feature>
<reference evidence="5 6" key="1">
    <citation type="submission" date="2019-05" db="EMBL/GenBank/DDBJ databases">
        <authorList>
            <person name="Lee S.D."/>
        </authorList>
    </citation>
    <scope>NUCLEOTIDE SEQUENCE [LARGE SCALE GENOMIC DNA]</scope>
    <source>
        <strain evidence="5 6">YC2-7</strain>
    </source>
</reference>
<accession>A0A848KF68</accession>
<feature type="compositionally biased region" description="Basic residues" evidence="1">
    <location>
        <begin position="10"/>
        <end position="23"/>
    </location>
</feature>
<dbReference type="InterPro" id="IPR013225">
    <property type="entry name" value="PaaX_C"/>
</dbReference>
<reference evidence="5 6" key="2">
    <citation type="submission" date="2020-06" db="EMBL/GenBank/DDBJ databases">
        <title>Antribacter stalactiti gen. nov., sp. nov., a new member of the family Nacardiaceae isolated from a cave.</title>
        <authorList>
            <person name="Kim I.S."/>
        </authorList>
    </citation>
    <scope>NUCLEOTIDE SEQUENCE [LARGE SCALE GENOMIC DNA]</scope>
    <source>
        <strain evidence="5 6">YC2-7</strain>
    </source>
</reference>
<feature type="domain" description="Transcriptional repressor PaaX-like central Cas2-like" evidence="4">
    <location>
        <begin position="128"/>
        <end position="182"/>
    </location>
</feature>
<evidence type="ECO:0000259" key="4">
    <source>
        <dbReference type="Pfam" id="PF20803"/>
    </source>
</evidence>
<organism evidence="5 6">
    <name type="scientific">Antrihabitans stalactiti</name>
    <dbReference type="NCBI Taxonomy" id="2584121"/>
    <lineage>
        <taxon>Bacteria</taxon>
        <taxon>Bacillati</taxon>
        <taxon>Actinomycetota</taxon>
        <taxon>Actinomycetes</taxon>
        <taxon>Mycobacteriales</taxon>
        <taxon>Nocardiaceae</taxon>
        <taxon>Antrihabitans</taxon>
    </lineage>
</organism>
<gene>
    <name evidence="5" type="ORF">FGL95_12135</name>
</gene>
<dbReference type="InterPro" id="IPR048846">
    <property type="entry name" value="PaaX-like_central"/>
</dbReference>
<dbReference type="Proteomes" id="UP000535543">
    <property type="component" value="Unassembled WGS sequence"/>
</dbReference>
<dbReference type="PANTHER" id="PTHR30319">
    <property type="entry name" value="PHENYLACETIC ACID REGULATOR-RELATED TRANSCRIPTIONAL REPRESSOR"/>
    <property type="match status" value="1"/>
</dbReference>
<dbReference type="InterPro" id="IPR036388">
    <property type="entry name" value="WH-like_DNA-bd_sf"/>
</dbReference>
<dbReference type="EMBL" id="VCQU01000003">
    <property type="protein sequence ID" value="NMN95784.1"/>
    <property type="molecule type" value="Genomic_DNA"/>
</dbReference>
<feature type="region of interest" description="Disordered" evidence="1">
    <location>
        <begin position="1"/>
        <end position="23"/>
    </location>
</feature>
<comment type="caution">
    <text evidence="5">The sequence shown here is derived from an EMBL/GenBank/DDBJ whole genome shotgun (WGS) entry which is preliminary data.</text>
</comment>
<evidence type="ECO:0000259" key="3">
    <source>
        <dbReference type="Pfam" id="PF08223"/>
    </source>
</evidence>
<dbReference type="Gene3D" id="1.20.58.1460">
    <property type="match status" value="1"/>
</dbReference>
<evidence type="ECO:0000256" key="1">
    <source>
        <dbReference type="SAM" id="MobiDB-lite"/>
    </source>
</evidence>
<dbReference type="GO" id="GO:0006351">
    <property type="term" value="P:DNA-templated transcription"/>
    <property type="evidence" value="ECO:0007669"/>
    <property type="project" value="TreeGrafter"/>
</dbReference>
<proteinExistence type="predicted"/>
<dbReference type="Gene3D" id="1.10.10.10">
    <property type="entry name" value="Winged helix-like DNA-binding domain superfamily/Winged helix DNA-binding domain"/>
    <property type="match status" value="1"/>
</dbReference>
<dbReference type="Pfam" id="PF07848">
    <property type="entry name" value="PaaX"/>
    <property type="match status" value="1"/>
</dbReference>
<feature type="domain" description="Transcriptional repressor PaaX-like C-terminal" evidence="3">
    <location>
        <begin position="215"/>
        <end position="280"/>
    </location>
</feature>
<evidence type="ECO:0000259" key="2">
    <source>
        <dbReference type="Pfam" id="PF07848"/>
    </source>
</evidence>
<evidence type="ECO:0000313" key="5">
    <source>
        <dbReference type="EMBL" id="NMN95784.1"/>
    </source>
</evidence>
<keyword evidence="6" id="KW-1185">Reference proteome</keyword>
<sequence length="288" mass="32230">MAARNELAARRGHGGRSIRFRPRSPRQLRRARLGVTTAAAGDSAQPRRLTARSIILSAFLGAPAEAKAGEILALAALVGLQESAVRVALTRMVAAGDLERSDGYYRLSERLRRRQARQEEAHHPHVLAWSGQWTMVIVTRTGEAAPERVSLRETLRQLRFRELRDGAWTRPNNLDIALPDHVTERSTVFTATPVANARALADELFAPQEWADLGERLLTEMATAETLADRFEIAAAIIRHLLDDPLLPAELSDADWPGPRMRESYDRFRREFATLTEAHLGRSFYNEG</sequence>
<dbReference type="Pfam" id="PF08223">
    <property type="entry name" value="PaaX_C"/>
    <property type="match status" value="1"/>
</dbReference>
<name>A0A848KF68_9NOCA</name>
<dbReference type="PANTHER" id="PTHR30319:SF1">
    <property type="entry name" value="TRANSCRIPTIONAL REPRESSOR PAAX"/>
    <property type="match status" value="1"/>
</dbReference>
<dbReference type="AlphaFoldDB" id="A0A848KF68"/>